<dbReference type="EMBL" id="VPFL01000005">
    <property type="protein sequence ID" value="TXF12627.1"/>
    <property type="molecule type" value="Genomic_DNA"/>
</dbReference>
<evidence type="ECO:0000313" key="2">
    <source>
        <dbReference type="EMBL" id="TXF12627.1"/>
    </source>
</evidence>
<dbReference type="InParanoid" id="A0A5C7EUZ5"/>
<evidence type="ECO:0000313" key="3">
    <source>
        <dbReference type="Proteomes" id="UP000321201"/>
    </source>
</evidence>
<dbReference type="Proteomes" id="UP000321201">
    <property type="component" value="Unassembled WGS sequence"/>
</dbReference>
<sequence length="144" mass="15598">MSAPTSEILRADRRLRRRVVLAAIGLVAFAVLILELGMPWLLAEFERQPPEVAVRALKLLMLAAFAPFIPLGVYLFSFGRRTVQAGRFPPPGVPVIIDTRVTQGRAARLRGGLLMLVGLVLTGLTLFAALVMPALVERSLLAGT</sequence>
<keyword evidence="1" id="KW-0472">Membrane</keyword>
<keyword evidence="1" id="KW-0812">Transmembrane</keyword>
<protein>
    <submittedName>
        <fullName evidence="2">Uncharacterized protein</fullName>
    </submittedName>
</protein>
<feature type="transmembrane region" description="Helical" evidence="1">
    <location>
        <begin position="113"/>
        <end position="136"/>
    </location>
</feature>
<name>A0A5C7EUZ5_9PROT</name>
<gene>
    <name evidence="2" type="ORF">FR698_05205</name>
</gene>
<organism evidence="2 3">
    <name type="scientific">Pelomicrobium methylotrophicum</name>
    <dbReference type="NCBI Taxonomy" id="2602750"/>
    <lineage>
        <taxon>Bacteria</taxon>
        <taxon>Pseudomonadati</taxon>
        <taxon>Pseudomonadota</taxon>
        <taxon>Hydrogenophilia</taxon>
        <taxon>Hydrogenophilia incertae sedis</taxon>
        <taxon>Pelomicrobium</taxon>
    </lineage>
</organism>
<keyword evidence="1" id="KW-1133">Transmembrane helix</keyword>
<dbReference type="RefSeq" id="WP_147799119.1">
    <property type="nucleotide sequence ID" value="NZ_VPFL01000005.1"/>
</dbReference>
<keyword evidence="3" id="KW-1185">Reference proteome</keyword>
<accession>A0A5C7EUZ5</accession>
<evidence type="ECO:0000256" key="1">
    <source>
        <dbReference type="SAM" id="Phobius"/>
    </source>
</evidence>
<reference evidence="2 3" key="1">
    <citation type="submission" date="2019-08" db="EMBL/GenBank/DDBJ databases">
        <title>Pelomicrobium methylotrophicum gen. nov., sp. nov. a moderately thermophilic, facultatively anaerobic, lithoautotrophic and methylotrophic bacterium isolated from a terrestrial mud volcano.</title>
        <authorList>
            <person name="Slobodkina G.B."/>
            <person name="Merkel A.Y."/>
            <person name="Slobodkin A.I."/>
        </authorList>
    </citation>
    <scope>NUCLEOTIDE SEQUENCE [LARGE SCALE GENOMIC DNA]</scope>
    <source>
        <strain evidence="2 3">SM250</strain>
    </source>
</reference>
<feature type="transmembrane region" description="Helical" evidence="1">
    <location>
        <begin position="55"/>
        <end position="77"/>
    </location>
</feature>
<proteinExistence type="predicted"/>
<comment type="caution">
    <text evidence="2">The sequence shown here is derived from an EMBL/GenBank/DDBJ whole genome shotgun (WGS) entry which is preliminary data.</text>
</comment>
<feature type="transmembrane region" description="Helical" evidence="1">
    <location>
        <begin position="20"/>
        <end position="43"/>
    </location>
</feature>
<dbReference type="AlphaFoldDB" id="A0A5C7EUZ5"/>